<feature type="transmembrane region" description="Helical" evidence="1">
    <location>
        <begin position="285"/>
        <end position="310"/>
    </location>
</feature>
<feature type="transmembrane region" description="Helical" evidence="1">
    <location>
        <begin position="255"/>
        <end position="273"/>
    </location>
</feature>
<reference evidence="4 5" key="1">
    <citation type="submission" date="2021-03" db="EMBL/GenBank/DDBJ databases">
        <title>Complete Genome Sequences of Two Lysobacter Strains Isolated from Sea Water (Lysobacter caseinilyticus) and Soil (Lysobacter helvus) in South Korea.</title>
        <authorList>
            <person name="Watanabe Y."/>
            <person name="Arakawa K."/>
        </authorList>
    </citation>
    <scope>NUCLEOTIDE SEQUENCE [LARGE SCALE GENOMIC DNA]</scope>
    <source>
        <strain evidence="4 5">D10</strain>
    </source>
</reference>
<keyword evidence="5" id="KW-1185">Reference proteome</keyword>
<dbReference type="InterPro" id="IPR057436">
    <property type="entry name" value="5TMH_Lnb"/>
</dbReference>
<feature type="transmembrane region" description="Helical" evidence="1">
    <location>
        <begin position="369"/>
        <end position="386"/>
    </location>
</feature>
<evidence type="ECO:0000259" key="2">
    <source>
        <dbReference type="Pfam" id="PF13387"/>
    </source>
</evidence>
<accession>A0ABM7QEU4</accession>
<feature type="domain" description="Lnb N-terminal periplasmic" evidence="2">
    <location>
        <begin position="16"/>
        <end position="161"/>
    </location>
</feature>
<keyword evidence="1" id="KW-0472">Membrane</keyword>
<evidence type="ECO:0000259" key="3">
    <source>
        <dbReference type="Pfam" id="PF25221"/>
    </source>
</evidence>
<dbReference type="RefSeq" id="WP_244858503.1">
    <property type="nucleotide sequence ID" value="NZ_AP024546.1"/>
</dbReference>
<keyword evidence="1" id="KW-1133">Transmembrane helix</keyword>
<feature type="transmembrane region" description="Helical" evidence="1">
    <location>
        <begin position="346"/>
        <end position="363"/>
    </location>
</feature>
<protein>
    <submittedName>
        <fullName evidence="4">Membrane protein</fullName>
    </submittedName>
</protein>
<evidence type="ECO:0000256" key="1">
    <source>
        <dbReference type="SAM" id="Phobius"/>
    </source>
</evidence>
<gene>
    <name evidence="4" type="ORF">LYSHEL_19770</name>
</gene>
<sequence length="390" mass="43081">MRTPDRFAQLLIAFALWLFATVAFATPRIGVMTMQPGEIFFERFGHNAIVVADPDAPGGPISYNFGFFDLDEPGFIGRFVKGDMEYMLVALPLEQDLAYYRDVGRGVSIQWLDLTPQQSEDIAAALAENAKPEHARYRYEYFTDNCSTRVRDAVDRALGGALQRQLAGRSQGNTYRYEAVRLASPAWWMGTGFDIGLGPYADKPLSRWQDAFVPMRLADSLREARNSAGRPLVLSESVLVEHRLAPEPPDAPRRWWPWLLAGLVAAGLVRMLAARAPRLLGGIALPFWTVLGLLGLLLAFIWCCTAHVAGWANHNLLLFSPLCLLLLPGAWAMLRGGATSRFHGIVRYVVFGGGVLALALQLLPGGQVQIAWLALLLPIHAAFAFTPRPR</sequence>
<dbReference type="EMBL" id="AP024546">
    <property type="protein sequence ID" value="BCT96106.1"/>
    <property type="molecule type" value="Genomic_DNA"/>
</dbReference>
<dbReference type="Pfam" id="PF13387">
    <property type="entry name" value="Lnb_N"/>
    <property type="match status" value="1"/>
</dbReference>
<proteinExistence type="predicted"/>
<dbReference type="Pfam" id="PF25221">
    <property type="entry name" value="5TMH_Lnb"/>
    <property type="match status" value="1"/>
</dbReference>
<name>A0ABM7QEU4_9GAMM</name>
<organism evidence="4 5">
    <name type="scientific">Lysobacter helvus</name>
    <dbReference type="NCBI Taxonomy" id="2675059"/>
    <lineage>
        <taxon>Bacteria</taxon>
        <taxon>Pseudomonadati</taxon>
        <taxon>Pseudomonadota</taxon>
        <taxon>Gammaproteobacteria</taxon>
        <taxon>Lysobacterales</taxon>
        <taxon>Lysobacteraceae</taxon>
        <taxon>Lysobacter</taxon>
    </lineage>
</organism>
<dbReference type="InterPro" id="IPR025178">
    <property type="entry name" value="Lnb_N"/>
</dbReference>
<dbReference type="Proteomes" id="UP000680514">
    <property type="component" value="Chromosome"/>
</dbReference>
<feature type="transmembrane region" description="Helical" evidence="1">
    <location>
        <begin position="316"/>
        <end position="334"/>
    </location>
</feature>
<keyword evidence="1" id="KW-0812">Transmembrane</keyword>
<feature type="domain" description="Lnb-like transmembrane" evidence="3">
    <location>
        <begin position="263"/>
        <end position="381"/>
    </location>
</feature>
<evidence type="ECO:0000313" key="4">
    <source>
        <dbReference type="EMBL" id="BCT96106.1"/>
    </source>
</evidence>
<evidence type="ECO:0000313" key="5">
    <source>
        <dbReference type="Proteomes" id="UP000680514"/>
    </source>
</evidence>